<name>A0A6J6IJE7_9ZZZZ</name>
<organism evidence="2">
    <name type="scientific">freshwater metagenome</name>
    <dbReference type="NCBI Taxonomy" id="449393"/>
    <lineage>
        <taxon>unclassified sequences</taxon>
        <taxon>metagenomes</taxon>
        <taxon>ecological metagenomes</taxon>
    </lineage>
</organism>
<dbReference type="Pfam" id="PF02325">
    <property type="entry name" value="CCB3_YggT"/>
    <property type="match status" value="1"/>
</dbReference>
<sequence length="95" mass="10659">MGLIALVLYWFFEVYFFVLIGRFIIDLVLSLNGSWRPKGLLVVLVESIYTVTDPPLKAIRRVVPALRLGPVQIDLAWTVLFIAVVFVQGIVASLV</sequence>
<dbReference type="AlphaFoldDB" id="A0A6J6IJE7"/>
<keyword evidence="1" id="KW-1133">Transmembrane helix</keyword>
<feature type="transmembrane region" description="Helical" evidence="1">
    <location>
        <begin position="75"/>
        <end position="94"/>
    </location>
</feature>
<proteinExistence type="predicted"/>
<reference evidence="2" key="1">
    <citation type="submission" date="2020-05" db="EMBL/GenBank/DDBJ databases">
        <authorList>
            <person name="Chiriac C."/>
            <person name="Salcher M."/>
            <person name="Ghai R."/>
            <person name="Kavagutti S V."/>
        </authorList>
    </citation>
    <scope>NUCLEOTIDE SEQUENCE</scope>
</reference>
<dbReference type="GO" id="GO:0016020">
    <property type="term" value="C:membrane"/>
    <property type="evidence" value="ECO:0007669"/>
    <property type="project" value="InterPro"/>
</dbReference>
<feature type="transmembrane region" description="Helical" evidence="1">
    <location>
        <begin position="7"/>
        <end position="25"/>
    </location>
</feature>
<keyword evidence="1" id="KW-0472">Membrane</keyword>
<dbReference type="EMBL" id="CAEZVN010000004">
    <property type="protein sequence ID" value="CAB4624583.1"/>
    <property type="molecule type" value="Genomic_DNA"/>
</dbReference>
<keyword evidence="1" id="KW-0812">Transmembrane</keyword>
<evidence type="ECO:0000313" key="2">
    <source>
        <dbReference type="EMBL" id="CAB4624583.1"/>
    </source>
</evidence>
<evidence type="ECO:0000256" key="1">
    <source>
        <dbReference type="SAM" id="Phobius"/>
    </source>
</evidence>
<dbReference type="InterPro" id="IPR003425">
    <property type="entry name" value="CCB3/YggT"/>
</dbReference>
<accession>A0A6J6IJE7</accession>
<gene>
    <name evidence="2" type="ORF">UFOPK2001_00119</name>
</gene>
<protein>
    <submittedName>
        <fullName evidence="2">Unannotated protein</fullName>
    </submittedName>
</protein>